<dbReference type="PANTHER" id="PTHR48079:SF6">
    <property type="entry name" value="NAD(P)-BINDING DOMAIN-CONTAINING PROTEIN-RELATED"/>
    <property type="match status" value="1"/>
</dbReference>
<dbReference type="InterPro" id="IPR001509">
    <property type="entry name" value="Epimerase_deHydtase"/>
</dbReference>
<dbReference type="GO" id="GO:0005737">
    <property type="term" value="C:cytoplasm"/>
    <property type="evidence" value="ECO:0007669"/>
    <property type="project" value="TreeGrafter"/>
</dbReference>
<dbReference type="Pfam" id="PF01370">
    <property type="entry name" value="Epimerase"/>
    <property type="match status" value="1"/>
</dbReference>
<evidence type="ECO:0000259" key="1">
    <source>
        <dbReference type="SMART" id="SM00822"/>
    </source>
</evidence>
<name>A0AAE9XN40_9PROT</name>
<evidence type="ECO:0000313" key="3">
    <source>
        <dbReference type="Proteomes" id="UP001217500"/>
    </source>
</evidence>
<dbReference type="EMBL" id="CP116805">
    <property type="protein sequence ID" value="WCL53216.1"/>
    <property type="molecule type" value="Genomic_DNA"/>
</dbReference>
<evidence type="ECO:0000313" key="2">
    <source>
        <dbReference type="EMBL" id="WCL53216.1"/>
    </source>
</evidence>
<dbReference type="InterPro" id="IPR057326">
    <property type="entry name" value="KR_dom"/>
</dbReference>
<accession>A0AAE9XN40</accession>
<dbReference type="SMART" id="SM00822">
    <property type="entry name" value="PKS_KR"/>
    <property type="match status" value="1"/>
</dbReference>
<dbReference type="KEGG" id="gso:PH603_11790"/>
<dbReference type="SUPFAM" id="SSF51735">
    <property type="entry name" value="NAD(P)-binding Rossmann-fold domains"/>
    <property type="match status" value="1"/>
</dbReference>
<organism evidence="2 3">
    <name type="scientific">Gimibacter soli</name>
    <dbReference type="NCBI Taxonomy" id="3024400"/>
    <lineage>
        <taxon>Bacteria</taxon>
        <taxon>Pseudomonadati</taxon>
        <taxon>Pseudomonadota</taxon>
        <taxon>Alphaproteobacteria</taxon>
        <taxon>Kordiimonadales</taxon>
        <taxon>Temperatibacteraceae</taxon>
        <taxon>Gimibacter</taxon>
    </lineage>
</organism>
<sequence>MSDPVATAPVVALTGATGFLGGHLIDSLLRAGYRVRALTRRTPTDNRTGLEWIKGDLDDEDALEDLCEGAEAVIHAAGLVKALSRSDYFDVNLNGTLAVLKAAADEDVKRFFLVSSLSAREPRLTHYGASKAAAELAVSARPWPFRWTIIRPPAIYGPGDMEILKLFKATRFGLLPNGGSRDNRFSMIHGADMAEAIVAMLKGGFGGQIVEVDDGRDGGYRIDDIARALGDDEKTPRVLAIPRPLVIFAGAIGSLVGRIIGKPLTLNLDKARLITHPDWLVRGARRPSIPGWTPVYDLKSGLKNTIEWYRLNRFL</sequence>
<dbReference type="RefSeq" id="WP_289502728.1">
    <property type="nucleotide sequence ID" value="NZ_CP116805.1"/>
</dbReference>
<reference evidence="2" key="1">
    <citation type="submission" date="2023-01" db="EMBL/GenBank/DDBJ databases">
        <title>The genome sequence of Kordiimonadaceae bacterium 6D33.</title>
        <authorList>
            <person name="Liu Y."/>
        </authorList>
    </citation>
    <scope>NUCLEOTIDE SEQUENCE</scope>
    <source>
        <strain evidence="2">6D33</strain>
    </source>
</reference>
<dbReference type="PANTHER" id="PTHR48079">
    <property type="entry name" value="PROTEIN YEEZ"/>
    <property type="match status" value="1"/>
</dbReference>
<dbReference type="Proteomes" id="UP001217500">
    <property type="component" value="Chromosome"/>
</dbReference>
<feature type="domain" description="Ketoreductase" evidence="1">
    <location>
        <begin position="9"/>
        <end position="158"/>
    </location>
</feature>
<gene>
    <name evidence="2" type="ORF">PH603_11790</name>
</gene>
<dbReference type="InterPro" id="IPR051783">
    <property type="entry name" value="NAD(P)-dependent_oxidoreduct"/>
</dbReference>
<dbReference type="GO" id="GO:0004029">
    <property type="term" value="F:aldehyde dehydrogenase (NAD+) activity"/>
    <property type="evidence" value="ECO:0007669"/>
    <property type="project" value="TreeGrafter"/>
</dbReference>
<protein>
    <submittedName>
        <fullName evidence="2">NAD(P)-dependent oxidoreductase</fullName>
    </submittedName>
</protein>
<proteinExistence type="predicted"/>
<dbReference type="AlphaFoldDB" id="A0AAE9XN40"/>
<dbReference type="InterPro" id="IPR036291">
    <property type="entry name" value="NAD(P)-bd_dom_sf"/>
</dbReference>
<dbReference type="Gene3D" id="3.40.50.720">
    <property type="entry name" value="NAD(P)-binding Rossmann-like Domain"/>
    <property type="match status" value="1"/>
</dbReference>
<keyword evidence="3" id="KW-1185">Reference proteome</keyword>